<accession>A0A8S2ZFY8</accession>
<dbReference type="EMBL" id="CAJOBH010146993">
    <property type="protein sequence ID" value="CAF4830944.1"/>
    <property type="molecule type" value="Genomic_DNA"/>
</dbReference>
<feature type="non-terminal residue" evidence="1">
    <location>
        <position position="62"/>
    </location>
</feature>
<dbReference type="EMBL" id="CAJOBH010100547">
    <property type="protein sequence ID" value="CAF4610591.1"/>
    <property type="molecule type" value="Genomic_DNA"/>
</dbReference>
<reference evidence="1" key="1">
    <citation type="submission" date="2021-02" db="EMBL/GenBank/DDBJ databases">
        <authorList>
            <person name="Nowell W R."/>
        </authorList>
    </citation>
    <scope>NUCLEOTIDE SEQUENCE</scope>
</reference>
<sequence length="62" mass="6558">NFLASLTNAAVVTTNNNNNNNNNNNSPTNLPINIISRDCQTANVGSAQTIMLTNSPNSIILT</sequence>
<protein>
    <submittedName>
        <fullName evidence="1">Uncharacterized protein</fullName>
    </submittedName>
</protein>
<gene>
    <name evidence="1" type="ORF">BYL167_LOCUS40523</name>
    <name evidence="2" type="ORF">BYL167_LOCUS49420</name>
    <name evidence="3" type="ORF">GIL414_LOCUS54932</name>
    <name evidence="4" type="ORF">GIL414_LOCUS56423</name>
</gene>
<dbReference type="EMBL" id="CAJOBJ010202651">
    <property type="protein sequence ID" value="CAF4987669.1"/>
    <property type="molecule type" value="Genomic_DNA"/>
</dbReference>
<dbReference type="AlphaFoldDB" id="A0A8S2ZFY8"/>
<dbReference type="EMBL" id="CAJOBJ010193759">
    <property type="protein sequence ID" value="CAF4962413.1"/>
    <property type="molecule type" value="Genomic_DNA"/>
</dbReference>
<name>A0A8S2ZFY8_9BILA</name>
<evidence type="ECO:0000313" key="5">
    <source>
        <dbReference type="Proteomes" id="UP000681967"/>
    </source>
</evidence>
<comment type="caution">
    <text evidence="1">The sequence shown here is derived from an EMBL/GenBank/DDBJ whole genome shotgun (WGS) entry which is preliminary data.</text>
</comment>
<proteinExistence type="predicted"/>
<evidence type="ECO:0000313" key="4">
    <source>
        <dbReference type="EMBL" id="CAF4987669.1"/>
    </source>
</evidence>
<evidence type="ECO:0000313" key="2">
    <source>
        <dbReference type="EMBL" id="CAF4830944.1"/>
    </source>
</evidence>
<evidence type="ECO:0000313" key="1">
    <source>
        <dbReference type="EMBL" id="CAF4610591.1"/>
    </source>
</evidence>
<feature type="non-terminal residue" evidence="1">
    <location>
        <position position="1"/>
    </location>
</feature>
<evidence type="ECO:0000313" key="3">
    <source>
        <dbReference type="EMBL" id="CAF4962413.1"/>
    </source>
</evidence>
<dbReference type="Proteomes" id="UP000681967">
    <property type="component" value="Unassembled WGS sequence"/>
</dbReference>
<dbReference type="Proteomes" id="UP000681720">
    <property type="component" value="Unassembled WGS sequence"/>
</dbReference>
<organism evidence="1 5">
    <name type="scientific">Rotaria magnacalcarata</name>
    <dbReference type="NCBI Taxonomy" id="392030"/>
    <lineage>
        <taxon>Eukaryota</taxon>
        <taxon>Metazoa</taxon>
        <taxon>Spiralia</taxon>
        <taxon>Gnathifera</taxon>
        <taxon>Rotifera</taxon>
        <taxon>Eurotatoria</taxon>
        <taxon>Bdelloidea</taxon>
        <taxon>Philodinida</taxon>
        <taxon>Philodinidae</taxon>
        <taxon>Rotaria</taxon>
    </lineage>
</organism>